<organism evidence="1 2">
    <name type="scientific">Campylobacter concisus</name>
    <dbReference type="NCBI Taxonomy" id="199"/>
    <lineage>
        <taxon>Bacteria</taxon>
        <taxon>Pseudomonadati</taxon>
        <taxon>Campylobacterota</taxon>
        <taxon>Epsilonproteobacteria</taxon>
        <taxon>Campylobacterales</taxon>
        <taxon>Campylobacteraceae</taxon>
        <taxon>Campylobacter</taxon>
    </lineage>
</organism>
<proteinExistence type="predicted"/>
<reference evidence="1 2" key="1">
    <citation type="journal article" date="2018" name="Emerg. Microbes Infect.">
        <title>Genomic analysis of oral Campylobacter concisus strains identified a potential bacterial molecular marker associated with active Crohn's disease.</title>
        <authorList>
            <person name="Liu F."/>
            <person name="Ma R."/>
            <person name="Tay C.Y.A."/>
            <person name="Octavia S."/>
            <person name="Lan R."/>
            <person name="Chung H.K.L."/>
            <person name="Riordan S.M."/>
            <person name="Grimm M.C."/>
            <person name="Leong R.W."/>
            <person name="Tanaka M.M."/>
            <person name="Connor S."/>
            <person name="Zhang L."/>
        </authorList>
    </citation>
    <scope>NUCLEOTIDE SEQUENCE [LARGE SCALE GENOMIC DNA]</scope>
    <source>
        <strain evidence="1 2">P2CDO4</strain>
    </source>
</reference>
<accession>A0A2R4P0V1</accession>
<dbReference type="EMBL" id="CP021642">
    <property type="protein sequence ID" value="AVX44051.1"/>
    <property type="molecule type" value="Genomic_DNA"/>
</dbReference>
<evidence type="ECO:0000313" key="2">
    <source>
        <dbReference type="Proteomes" id="UP000241854"/>
    </source>
</evidence>
<protein>
    <submittedName>
        <fullName evidence="1">Uncharacterized protein</fullName>
    </submittedName>
</protein>
<gene>
    <name evidence="1" type="ORF">CCS77_0990</name>
</gene>
<name>A0A2R4P0V1_9BACT</name>
<dbReference type="Proteomes" id="UP000241854">
    <property type="component" value="Chromosome"/>
</dbReference>
<sequence>MTGTKDIYLFDFSNASFTFEPKIFFYSNFKIYHSSFENLTISSSSRQA</sequence>
<dbReference type="AlphaFoldDB" id="A0A2R4P0V1"/>
<evidence type="ECO:0000313" key="1">
    <source>
        <dbReference type="EMBL" id="AVX44051.1"/>
    </source>
</evidence>